<dbReference type="GeneID" id="90607794"/>
<keyword evidence="1" id="KW-0812">Transmembrane</keyword>
<dbReference type="Proteomes" id="UP000225740">
    <property type="component" value="Unassembled WGS sequence"/>
</dbReference>
<accession>A0A2G1WB16</accession>
<evidence type="ECO:0000313" key="2">
    <source>
        <dbReference type="EMBL" id="PHQ36228.1"/>
    </source>
</evidence>
<evidence type="ECO:0000256" key="1">
    <source>
        <dbReference type="SAM" id="Phobius"/>
    </source>
</evidence>
<proteinExistence type="predicted"/>
<gene>
    <name evidence="2" type="ORF">CEE69_06100</name>
</gene>
<name>A0A2G1WB16_9BACT</name>
<evidence type="ECO:0000313" key="3">
    <source>
        <dbReference type="Proteomes" id="UP000225740"/>
    </source>
</evidence>
<reference evidence="2 3" key="1">
    <citation type="submission" date="2017-06" db="EMBL/GenBank/DDBJ databases">
        <title>Description of Rhodopirellula bahusiensis sp. nov.</title>
        <authorList>
            <person name="Kizina J."/>
            <person name="Harder J."/>
        </authorList>
    </citation>
    <scope>NUCLEOTIDE SEQUENCE [LARGE SCALE GENOMIC DNA]</scope>
    <source>
        <strain evidence="2 3">SWK21</strain>
    </source>
</reference>
<comment type="caution">
    <text evidence="2">The sequence shown here is derived from an EMBL/GenBank/DDBJ whole genome shotgun (WGS) entry which is preliminary data.</text>
</comment>
<sequence length="83" mass="9629">MSVSERCYRIGAFAGLIALLSVIWLVVLPTYARQPKMQQHLKWLDDQGIDPSAMYYTELEVMEDILAKQRLAELRQKSDRSSR</sequence>
<keyword evidence="1" id="KW-1133">Transmembrane helix</keyword>
<organism evidence="2 3">
    <name type="scientific">Rhodopirellula bahusiensis</name>
    <dbReference type="NCBI Taxonomy" id="2014065"/>
    <lineage>
        <taxon>Bacteria</taxon>
        <taxon>Pseudomonadati</taxon>
        <taxon>Planctomycetota</taxon>
        <taxon>Planctomycetia</taxon>
        <taxon>Pirellulales</taxon>
        <taxon>Pirellulaceae</taxon>
        <taxon>Rhodopirellula</taxon>
    </lineage>
</organism>
<feature type="transmembrane region" description="Helical" evidence="1">
    <location>
        <begin position="12"/>
        <end position="32"/>
    </location>
</feature>
<keyword evidence="3" id="KW-1185">Reference proteome</keyword>
<dbReference type="AlphaFoldDB" id="A0A2G1WB16"/>
<dbReference type="RefSeq" id="WP_099259853.1">
    <property type="nucleotide sequence ID" value="NZ_NIZW01000003.1"/>
</dbReference>
<dbReference type="OrthoDB" id="284920at2"/>
<dbReference type="EMBL" id="NIZW01000003">
    <property type="protein sequence ID" value="PHQ36228.1"/>
    <property type="molecule type" value="Genomic_DNA"/>
</dbReference>
<protein>
    <submittedName>
        <fullName evidence="2">Uncharacterized protein</fullName>
    </submittedName>
</protein>
<keyword evidence="1" id="KW-0472">Membrane</keyword>